<dbReference type="Gene3D" id="1.10.238.10">
    <property type="entry name" value="EF-hand"/>
    <property type="match status" value="1"/>
</dbReference>
<feature type="domain" description="DCUN1" evidence="3">
    <location>
        <begin position="101"/>
        <end position="339"/>
    </location>
</feature>
<name>A0A8H5FXB5_9AGAR</name>
<dbReference type="EMBL" id="JAACJO010000010">
    <property type="protein sequence ID" value="KAF5353200.1"/>
    <property type="molecule type" value="Genomic_DNA"/>
</dbReference>
<evidence type="ECO:0000256" key="2">
    <source>
        <dbReference type="SAM" id="SignalP"/>
    </source>
</evidence>
<dbReference type="GO" id="GO:0045116">
    <property type="term" value="P:protein neddylation"/>
    <property type="evidence" value="ECO:0007669"/>
    <property type="project" value="TreeGrafter"/>
</dbReference>
<dbReference type="Proteomes" id="UP000559027">
    <property type="component" value="Unassembled WGS sequence"/>
</dbReference>
<protein>
    <recommendedName>
        <fullName evidence="1">Defective in cullin neddylation protein</fullName>
    </recommendedName>
</protein>
<evidence type="ECO:0000259" key="3">
    <source>
        <dbReference type="PROSITE" id="PS51229"/>
    </source>
</evidence>
<evidence type="ECO:0000313" key="4">
    <source>
        <dbReference type="EMBL" id="KAF5353200.1"/>
    </source>
</evidence>
<dbReference type="Gene3D" id="1.10.238.200">
    <property type="entry name" value="Cullin, PONY binding domain"/>
    <property type="match status" value="2"/>
</dbReference>
<dbReference type="OrthoDB" id="27198at2759"/>
<dbReference type="PROSITE" id="PS51229">
    <property type="entry name" value="DCUN1"/>
    <property type="match status" value="1"/>
</dbReference>
<dbReference type="Gene3D" id="1.10.8.10">
    <property type="entry name" value="DNA helicase RuvA subunit, C-terminal domain"/>
    <property type="match status" value="1"/>
</dbReference>
<dbReference type="InterPro" id="IPR042460">
    <property type="entry name" value="DCN1-like_PONY"/>
</dbReference>
<evidence type="ECO:0000313" key="5">
    <source>
        <dbReference type="Proteomes" id="UP000559027"/>
    </source>
</evidence>
<dbReference type="AlphaFoldDB" id="A0A8H5FXB5"/>
<keyword evidence="2" id="KW-0732">Signal</keyword>
<dbReference type="GO" id="GO:0000151">
    <property type="term" value="C:ubiquitin ligase complex"/>
    <property type="evidence" value="ECO:0007669"/>
    <property type="project" value="TreeGrafter"/>
</dbReference>
<dbReference type="PANTHER" id="PTHR12281:SF31">
    <property type="entry name" value="DCN1-LIKE PROTEIN 3"/>
    <property type="match status" value="1"/>
</dbReference>
<keyword evidence="5" id="KW-1185">Reference proteome</keyword>
<dbReference type="Pfam" id="PF14555">
    <property type="entry name" value="UBA_4"/>
    <property type="match status" value="1"/>
</dbReference>
<feature type="signal peptide" evidence="2">
    <location>
        <begin position="1"/>
        <end position="22"/>
    </location>
</feature>
<dbReference type="GO" id="GO:0032182">
    <property type="term" value="F:ubiquitin-like protein binding"/>
    <property type="evidence" value="ECO:0007669"/>
    <property type="project" value="TreeGrafter"/>
</dbReference>
<proteinExistence type="predicted"/>
<evidence type="ECO:0000256" key="1">
    <source>
        <dbReference type="RuleBase" id="RU410713"/>
    </source>
</evidence>
<dbReference type="GO" id="GO:0031624">
    <property type="term" value="F:ubiquitin conjugating enzyme binding"/>
    <property type="evidence" value="ECO:0007669"/>
    <property type="project" value="TreeGrafter"/>
</dbReference>
<dbReference type="GO" id="GO:0097602">
    <property type="term" value="F:cullin family protein binding"/>
    <property type="evidence" value="ECO:0007669"/>
    <property type="project" value="TreeGrafter"/>
</dbReference>
<feature type="chain" id="PRO_5034316381" description="Defective in cullin neddylation protein" evidence="2">
    <location>
        <begin position="23"/>
        <end position="343"/>
    </location>
</feature>
<comment type="function">
    <text evidence="1">Neddylation of cullins play an essential role in the regulation of SCF-type complexes activity.</text>
</comment>
<accession>A0A8H5FXB5</accession>
<reference evidence="4 5" key="1">
    <citation type="journal article" date="2020" name="ISME J.">
        <title>Uncovering the hidden diversity of litter-decomposition mechanisms in mushroom-forming fungi.</title>
        <authorList>
            <person name="Floudas D."/>
            <person name="Bentzer J."/>
            <person name="Ahren D."/>
            <person name="Johansson T."/>
            <person name="Persson P."/>
            <person name="Tunlid A."/>
        </authorList>
    </citation>
    <scope>NUCLEOTIDE SEQUENCE [LARGE SCALE GENOMIC DNA]</scope>
    <source>
        <strain evidence="4 5">CBS 146.42</strain>
    </source>
</reference>
<dbReference type="PANTHER" id="PTHR12281">
    <property type="entry name" value="RP42 RELATED"/>
    <property type="match status" value="1"/>
</dbReference>
<comment type="caution">
    <text evidence="4">The sequence shown here is derived from an EMBL/GenBank/DDBJ whole genome shotgun (WGS) entry which is preliminary data.</text>
</comment>
<dbReference type="InterPro" id="IPR005176">
    <property type="entry name" value="PONY_dom"/>
</dbReference>
<sequence>MDIQRSSDFVLTSLFIVCGAAAVAACASSEFTRRTVFSIIMPGKSEDASIAQFIAITGASDTEAKRFLKKYKRVDAAIDAFYNDPSPASSSSLSNSTSRAPSTAEITNLFNEYKDQEDTENDNITVDGTIKFCEDLAVDPEDVVLLALAFELKSLRMGIWTKQGWVEGWKNLRCDNLNSMRQALPVLRNKLGSDPDYFTKVYNHAFDFARNDGQRSLAVETAKGLWSLLLPHGLEGGAISHTLTSDTNGDVDMDSVGLAGGNGWTEERTATWFQFLDDKGLKGISRDTWQMVILGLTVTSNLPPQKFLEFVRTVDSRYSNYDPEGAWPSTIDDFVEREKAKLT</sequence>
<organism evidence="4 5">
    <name type="scientific">Leucocoprinus leucothites</name>
    <dbReference type="NCBI Taxonomy" id="201217"/>
    <lineage>
        <taxon>Eukaryota</taxon>
        <taxon>Fungi</taxon>
        <taxon>Dikarya</taxon>
        <taxon>Basidiomycota</taxon>
        <taxon>Agaricomycotina</taxon>
        <taxon>Agaricomycetes</taxon>
        <taxon>Agaricomycetidae</taxon>
        <taxon>Agaricales</taxon>
        <taxon>Agaricineae</taxon>
        <taxon>Agaricaceae</taxon>
        <taxon>Leucocoprinus</taxon>
    </lineage>
</organism>
<dbReference type="Pfam" id="PF03556">
    <property type="entry name" value="Cullin_binding"/>
    <property type="match status" value="2"/>
</dbReference>
<gene>
    <name evidence="4" type="ORF">D9756_008034</name>
</gene>
<dbReference type="PROSITE" id="PS51257">
    <property type="entry name" value="PROKAR_LIPOPROTEIN"/>
    <property type="match status" value="1"/>
</dbReference>
<dbReference type="InterPro" id="IPR014764">
    <property type="entry name" value="DCN-prot"/>
</dbReference>